<dbReference type="EMBL" id="CP109965">
    <property type="protein sequence ID" value="WAJ69624.1"/>
    <property type="molecule type" value="Genomic_DNA"/>
</dbReference>
<evidence type="ECO:0000256" key="2">
    <source>
        <dbReference type="ARBA" id="ARBA00022490"/>
    </source>
</evidence>
<evidence type="ECO:0000256" key="8">
    <source>
        <dbReference type="ARBA" id="ARBA00023159"/>
    </source>
</evidence>
<dbReference type="SUPFAM" id="SSF52540">
    <property type="entry name" value="P-loop containing nucleoside triphosphate hydrolases"/>
    <property type="match status" value="1"/>
</dbReference>
<evidence type="ECO:0000256" key="1">
    <source>
        <dbReference type="ARBA" id="ARBA00004496"/>
    </source>
</evidence>
<dbReference type="InterPro" id="IPR002197">
    <property type="entry name" value="HTH_Fis"/>
</dbReference>
<evidence type="ECO:0000256" key="5">
    <source>
        <dbReference type="ARBA" id="ARBA00022840"/>
    </source>
</evidence>
<dbReference type="Gene3D" id="3.30.450.20">
    <property type="entry name" value="PAS domain"/>
    <property type="match status" value="1"/>
</dbReference>
<keyword evidence="9" id="KW-0804">Transcription</keyword>
<keyword evidence="2" id="KW-0963">Cytoplasm</keyword>
<evidence type="ECO:0000256" key="3">
    <source>
        <dbReference type="ARBA" id="ARBA00022491"/>
    </source>
</evidence>
<dbReference type="InterPro" id="IPR009057">
    <property type="entry name" value="Homeodomain-like_sf"/>
</dbReference>
<evidence type="ECO:0000259" key="11">
    <source>
        <dbReference type="PROSITE" id="PS51671"/>
    </source>
</evidence>
<dbReference type="PANTHER" id="PTHR32071">
    <property type="entry name" value="TRANSCRIPTIONAL REGULATORY PROTEIN"/>
    <property type="match status" value="1"/>
</dbReference>
<dbReference type="Proteomes" id="UP001163726">
    <property type="component" value="Chromosome"/>
</dbReference>
<keyword evidence="13" id="KW-1185">Reference proteome</keyword>
<organism evidence="12 13">
    <name type="scientific">Catenovulum adriaticum</name>
    <dbReference type="NCBI Taxonomy" id="2984846"/>
    <lineage>
        <taxon>Bacteria</taxon>
        <taxon>Pseudomonadati</taxon>
        <taxon>Pseudomonadota</taxon>
        <taxon>Gammaproteobacteria</taxon>
        <taxon>Alteromonadales</taxon>
        <taxon>Alteromonadaceae</taxon>
        <taxon>Catenovulum</taxon>
    </lineage>
</organism>
<dbReference type="InterPro" id="IPR030828">
    <property type="entry name" value="HTH_TyrR"/>
</dbReference>
<dbReference type="NCBIfam" id="TIGR04381">
    <property type="entry name" value="HTH_TypR"/>
    <property type="match status" value="1"/>
</dbReference>
<feature type="domain" description="ACT" evidence="11">
    <location>
        <begin position="2"/>
        <end position="71"/>
    </location>
</feature>
<gene>
    <name evidence="12" type="ORF">OLW01_10695</name>
</gene>
<feature type="domain" description="Sigma-54 factor interaction" evidence="10">
    <location>
        <begin position="200"/>
        <end position="404"/>
    </location>
</feature>
<protein>
    <submittedName>
        <fullName evidence="12">Sigma 54-interacting transcriptional regulator</fullName>
    </submittedName>
</protein>
<evidence type="ECO:0000313" key="12">
    <source>
        <dbReference type="EMBL" id="WAJ69624.1"/>
    </source>
</evidence>
<dbReference type="InterPro" id="IPR045865">
    <property type="entry name" value="ACT-like_dom_sf"/>
</dbReference>
<dbReference type="Gene3D" id="3.30.70.260">
    <property type="match status" value="1"/>
</dbReference>
<sequence>MRLKICCENRLGITQDILEILVRHQIDLQGIEVHAEQIYLHFPSIEFAEFQHLMPEIRLVDGVSDVKTVSSMPFERQHYELMLSLKSDLEPALSIDEKGKAIRANQAALNLFNVKSETDLGQVSARIKGINIQRWLDQQSQEKRLQVGEIEQQTYQIEFYPLWLPAEQNTQVYSGAFIRCKLSKAPYPQANQQAFILNQVVQHASVSRKMVRDLKKLSRTNLAVVFEGEAGTGKHFFATLCHYLGGDSSKTYQSIECIGLKPDRLNTQLSALADEDRLGSVIFRHVDMLEIDAQKILLAYLKQNTHSGLRFMFTSQQNLEYLQQEGAFNENLSQTITQLVILVPALRDRKEDLPNLIEILLKKAANRFEKAAVSLSNNALSLLLAHPWLGNVTQLEKAINQAILTHNKDLLEADDFNLAKTDKQYYSLQADLSGSLDDAVKRFENALLRQLYPHYPSTRQLAQKLGLSHTAIANKLREYGINKHTVKVIK</sequence>
<dbReference type="CDD" id="cd04877">
    <property type="entry name" value="ACT_TyrR"/>
    <property type="match status" value="1"/>
</dbReference>
<keyword evidence="8" id="KW-0010">Activator</keyword>
<dbReference type="Gene3D" id="1.10.10.60">
    <property type="entry name" value="Homeodomain-like"/>
    <property type="match status" value="1"/>
</dbReference>
<dbReference type="Pfam" id="PF18024">
    <property type="entry name" value="HTH_50"/>
    <property type="match status" value="1"/>
</dbReference>
<evidence type="ECO:0000259" key="10">
    <source>
        <dbReference type="PROSITE" id="PS50045"/>
    </source>
</evidence>
<dbReference type="Pfam" id="PF14532">
    <property type="entry name" value="Sigma54_activ_2"/>
    <property type="match status" value="1"/>
</dbReference>
<dbReference type="InterPro" id="IPR058031">
    <property type="entry name" value="AAA_lid_NorR"/>
</dbReference>
<accession>A0ABY7AJI6</accession>
<dbReference type="InterPro" id="IPR002912">
    <property type="entry name" value="ACT_dom"/>
</dbReference>
<keyword evidence="6" id="KW-0805">Transcription regulation</keyword>
<evidence type="ECO:0000256" key="9">
    <source>
        <dbReference type="ARBA" id="ARBA00023163"/>
    </source>
</evidence>
<dbReference type="Gene3D" id="1.10.8.60">
    <property type="match status" value="1"/>
</dbReference>
<keyword evidence="3" id="KW-0678">Repressor</keyword>
<dbReference type="Pfam" id="PF25601">
    <property type="entry name" value="AAA_lid_14"/>
    <property type="match status" value="1"/>
</dbReference>
<evidence type="ECO:0000256" key="4">
    <source>
        <dbReference type="ARBA" id="ARBA00022741"/>
    </source>
</evidence>
<evidence type="ECO:0000256" key="6">
    <source>
        <dbReference type="ARBA" id="ARBA00023015"/>
    </source>
</evidence>
<dbReference type="PANTHER" id="PTHR32071:SF3">
    <property type="entry name" value="HTH-TYPE TRANSCRIPTIONAL REGULATORY PROTEIN TYRR"/>
    <property type="match status" value="1"/>
</dbReference>
<evidence type="ECO:0000256" key="7">
    <source>
        <dbReference type="ARBA" id="ARBA00023125"/>
    </source>
</evidence>
<dbReference type="SUPFAM" id="SSF46689">
    <property type="entry name" value="Homeodomain-like"/>
    <property type="match status" value="1"/>
</dbReference>
<dbReference type="InterPro" id="IPR002078">
    <property type="entry name" value="Sigma_54_int"/>
</dbReference>
<dbReference type="PROSITE" id="PS51671">
    <property type="entry name" value="ACT"/>
    <property type="match status" value="1"/>
</dbReference>
<keyword evidence="7" id="KW-0238">DNA-binding</keyword>
<dbReference type="SUPFAM" id="SSF55021">
    <property type="entry name" value="ACT-like"/>
    <property type="match status" value="1"/>
</dbReference>
<name>A0ABY7AJI6_9ALTE</name>
<keyword evidence="5" id="KW-0067">ATP-binding</keyword>
<dbReference type="InterPro" id="IPR027417">
    <property type="entry name" value="P-loop_NTPase"/>
</dbReference>
<reference evidence="12" key="1">
    <citation type="submission" date="2022-10" db="EMBL/GenBank/DDBJ databases">
        <title>Catenovulum adriacola sp. nov. isolated in the Harbour of Susak.</title>
        <authorList>
            <person name="Schoch T."/>
            <person name="Reich S.J."/>
            <person name="Stoeferle S."/>
            <person name="Flaiz M."/>
            <person name="Kazda M."/>
            <person name="Riedel C.U."/>
            <person name="Duerre P."/>
        </authorList>
    </citation>
    <scope>NUCLEOTIDE SEQUENCE</scope>
    <source>
        <strain evidence="12">TS8</strain>
    </source>
</reference>
<proteinExistence type="predicted"/>
<dbReference type="Gene3D" id="3.40.50.300">
    <property type="entry name" value="P-loop containing nucleotide triphosphate hydrolases"/>
    <property type="match status" value="1"/>
</dbReference>
<dbReference type="PRINTS" id="PR01590">
    <property type="entry name" value="HTHFIS"/>
</dbReference>
<dbReference type="PROSITE" id="PS50045">
    <property type="entry name" value="SIGMA54_INTERACT_4"/>
    <property type="match status" value="1"/>
</dbReference>
<comment type="subcellular location">
    <subcellularLocation>
        <location evidence="1">Cytoplasm</location>
    </subcellularLocation>
</comment>
<keyword evidence="4" id="KW-0547">Nucleotide-binding</keyword>
<evidence type="ECO:0000313" key="13">
    <source>
        <dbReference type="Proteomes" id="UP001163726"/>
    </source>
</evidence>
<dbReference type="RefSeq" id="WP_268073908.1">
    <property type="nucleotide sequence ID" value="NZ_CP109965.1"/>
</dbReference>